<evidence type="ECO:0000256" key="4">
    <source>
        <dbReference type="ARBA" id="ARBA00023204"/>
    </source>
</evidence>
<dbReference type="GO" id="GO:0006289">
    <property type="term" value="P:nucleotide-excision repair"/>
    <property type="evidence" value="ECO:0007669"/>
    <property type="project" value="TreeGrafter"/>
</dbReference>
<dbReference type="GO" id="GO:0003906">
    <property type="term" value="F:DNA-(apurinic or apyrimidinic site) endonuclease activity"/>
    <property type="evidence" value="ECO:0007669"/>
    <property type="project" value="TreeGrafter"/>
</dbReference>
<dbReference type="AlphaFoldDB" id="A0A8J9S258"/>
<keyword evidence="3" id="KW-0378">Hydrolase</keyword>
<name>A0A8J9S258_PHATR</name>
<dbReference type="InterPro" id="IPR011257">
    <property type="entry name" value="DNA_glycosylase"/>
</dbReference>
<comment type="similarity">
    <text evidence="1">Belongs to the Nth/MutY family.</text>
</comment>
<dbReference type="InterPro" id="IPR023170">
    <property type="entry name" value="HhH_base_excis_C"/>
</dbReference>
<dbReference type="Pfam" id="PF00730">
    <property type="entry name" value="HhH-GPD"/>
    <property type="match status" value="1"/>
</dbReference>
<protein>
    <recommendedName>
        <fullName evidence="7">HhH-GPD domain-containing protein</fullName>
    </recommendedName>
</protein>
<feature type="non-terminal residue" evidence="8">
    <location>
        <position position="199"/>
    </location>
</feature>
<evidence type="ECO:0000256" key="1">
    <source>
        <dbReference type="ARBA" id="ARBA00008343"/>
    </source>
</evidence>
<dbReference type="SMART" id="SM00478">
    <property type="entry name" value="ENDO3c"/>
    <property type="match status" value="1"/>
</dbReference>
<dbReference type="PANTHER" id="PTHR43286">
    <property type="entry name" value="ENDONUCLEASE III-LIKE PROTEIN 1"/>
    <property type="match status" value="1"/>
</dbReference>
<dbReference type="GO" id="GO:0016829">
    <property type="term" value="F:lyase activity"/>
    <property type="evidence" value="ECO:0007669"/>
    <property type="project" value="UniProtKB-KW"/>
</dbReference>
<reference evidence="8" key="1">
    <citation type="submission" date="2022-02" db="EMBL/GenBank/DDBJ databases">
        <authorList>
            <person name="Giguere J D."/>
        </authorList>
    </citation>
    <scope>NUCLEOTIDE SEQUENCE</scope>
    <source>
        <strain evidence="8">CCAP 1055/1</strain>
    </source>
</reference>
<keyword evidence="5" id="KW-0456">Lyase</keyword>
<gene>
    <name evidence="8" type="ORF">PTTT1_LOCUS13466</name>
</gene>
<dbReference type="FunFam" id="1.10.340.30:FF:000001">
    <property type="entry name" value="Endonuclease III"/>
    <property type="match status" value="1"/>
</dbReference>
<evidence type="ECO:0000256" key="3">
    <source>
        <dbReference type="ARBA" id="ARBA00022801"/>
    </source>
</evidence>
<evidence type="ECO:0000259" key="7">
    <source>
        <dbReference type="SMART" id="SM00478"/>
    </source>
</evidence>
<dbReference type="SUPFAM" id="SSF48150">
    <property type="entry name" value="DNA-glycosylase"/>
    <property type="match status" value="1"/>
</dbReference>
<feature type="domain" description="HhH-GPD" evidence="7">
    <location>
        <begin position="51"/>
        <end position="198"/>
    </location>
</feature>
<keyword evidence="6" id="KW-0326">Glycosidase</keyword>
<keyword evidence="4" id="KW-0234">DNA repair</keyword>
<dbReference type="EMBL" id="OU594954">
    <property type="protein sequence ID" value="CAG9280489.1"/>
    <property type="molecule type" value="Genomic_DNA"/>
</dbReference>
<dbReference type="Proteomes" id="UP000836788">
    <property type="component" value="Chromosome 13"/>
</dbReference>
<evidence type="ECO:0000313" key="8">
    <source>
        <dbReference type="EMBL" id="CAG9280489.1"/>
    </source>
</evidence>
<dbReference type="InterPro" id="IPR003265">
    <property type="entry name" value="HhH-GPD_domain"/>
</dbReference>
<feature type="non-terminal residue" evidence="8">
    <location>
        <position position="1"/>
    </location>
</feature>
<dbReference type="GO" id="GO:0000703">
    <property type="term" value="F:oxidized pyrimidine nucleobase lesion DNA N-glycosylase activity"/>
    <property type="evidence" value="ECO:0007669"/>
    <property type="project" value="UniProtKB-ARBA"/>
</dbReference>
<evidence type="ECO:0000256" key="2">
    <source>
        <dbReference type="ARBA" id="ARBA00022763"/>
    </source>
</evidence>
<dbReference type="Gene3D" id="1.10.1670.10">
    <property type="entry name" value="Helix-hairpin-Helix base-excision DNA repair enzymes (C-terminal)"/>
    <property type="match status" value="1"/>
</dbReference>
<evidence type="ECO:0000256" key="6">
    <source>
        <dbReference type="ARBA" id="ARBA00023295"/>
    </source>
</evidence>
<organism evidence="8">
    <name type="scientific">Phaeodactylum tricornutum</name>
    <name type="common">Diatom</name>
    <dbReference type="NCBI Taxonomy" id="2850"/>
    <lineage>
        <taxon>Eukaryota</taxon>
        <taxon>Sar</taxon>
        <taxon>Stramenopiles</taxon>
        <taxon>Ochrophyta</taxon>
        <taxon>Bacillariophyta</taxon>
        <taxon>Bacillariophyceae</taxon>
        <taxon>Bacillariophycidae</taxon>
        <taxon>Naviculales</taxon>
        <taxon>Phaeodactylaceae</taxon>
        <taxon>Phaeodactylum</taxon>
    </lineage>
</organism>
<evidence type="ECO:0000256" key="5">
    <source>
        <dbReference type="ARBA" id="ARBA00023239"/>
    </source>
</evidence>
<dbReference type="GO" id="GO:0006285">
    <property type="term" value="P:base-excision repair, AP site formation"/>
    <property type="evidence" value="ECO:0007669"/>
    <property type="project" value="TreeGrafter"/>
</dbReference>
<dbReference type="GO" id="GO:0005634">
    <property type="term" value="C:nucleus"/>
    <property type="evidence" value="ECO:0007669"/>
    <property type="project" value="TreeGrafter"/>
</dbReference>
<dbReference type="CDD" id="cd00056">
    <property type="entry name" value="ENDO3c"/>
    <property type="match status" value="1"/>
</dbReference>
<sequence>PPAGWEDIYALVVELRKDRTAPCDDSGCEALPDRTQTPRDFRFQVLISLMLSSQTKDATVGEAIRSMQKANVLNVESIVAMDASELNSYINKVGFHNNKTKFIKQTVEILKEKFDNDIPPTASIMMELPGVGPKMAYICENVAWNRQTGIGVDTHMHRLFNALNWVKSNTPEQTRVQLESWLPRDKWAEVNLLWVGFGQ</sequence>
<dbReference type="Gene3D" id="1.10.340.30">
    <property type="entry name" value="Hypothetical protein, domain 2"/>
    <property type="match status" value="1"/>
</dbReference>
<dbReference type="PANTHER" id="PTHR43286:SF1">
    <property type="entry name" value="ENDONUCLEASE III-LIKE PROTEIN 1"/>
    <property type="match status" value="1"/>
</dbReference>
<accession>A0A8J9S258</accession>
<proteinExistence type="inferred from homology"/>
<keyword evidence="2" id="KW-0227">DNA damage</keyword>